<dbReference type="AlphaFoldDB" id="A0A285UM02"/>
<proteinExistence type="predicted"/>
<organism evidence="2 3">
    <name type="scientific">Ureibacillus acetophenoni</name>
    <dbReference type="NCBI Taxonomy" id="614649"/>
    <lineage>
        <taxon>Bacteria</taxon>
        <taxon>Bacillati</taxon>
        <taxon>Bacillota</taxon>
        <taxon>Bacilli</taxon>
        <taxon>Bacillales</taxon>
        <taxon>Caryophanaceae</taxon>
        <taxon>Ureibacillus</taxon>
    </lineage>
</organism>
<feature type="transmembrane region" description="Helical" evidence="1">
    <location>
        <begin position="62"/>
        <end position="83"/>
    </location>
</feature>
<feature type="transmembrane region" description="Helical" evidence="1">
    <location>
        <begin position="146"/>
        <end position="169"/>
    </location>
</feature>
<feature type="transmembrane region" description="Helical" evidence="1">
    <location>
        <begin position="104"/>
        <end position="126"/>
    </location>
</feature>
<feature type="transmembrane region" description="Helical" evidence="1">
    <location>
        <begin position="212"/>
        <end position="232"/>
    </location>
</feature>
<evidence type="ECO:0000313" key="3">
    <source>
        <dbReference type="Proteomes" id="UP000219252"/>
    </source>
</evidence>
<evidence type="ECO:0008006" key="4">
    <source>
        <dbReference type="Google" id="ProtNLM"/>
    </source>
</evidence>
<gene>
    <name evidence="2" type="ORF">SAMN05877842_11292</name>
</gene>
<dbReference type="EMBL" id="OBQC01000012">
    <property type="protein sequence ID" value="SOC42428.1"/>
    <property type="molecule type" value="Genomic_DNA"/>
</dbReference>
<accession>A0A285UM02</accession>
<sequence length="240" mass="26417">MMSLNSVTTPQVIWKQVIWKCKAFSQSFITLIGILVVIQLLGWNGSGSSGGGSNQFSVYINYYSLDMIFIITCIWAFIQSLLMQGRIQHQDDYSFVTSRTVSNVSNSIVVTIYSFIATMIAIATLYISTLLYQLFSGIDLIRNGLIINPVEVIVIFMLILLVAASGFFMGSAFHLSKFTGIGVVVLLVVLLNLTPLGIASVIRFLFNGGDLLLILKALVGSILLFGLSTLILNRIEVTRR</sequence>
<feature type="transmembrane region" description="Helical" evidence="1">
    <location>
        <begin position="181"/>
        <end position="206"/>
    </location>
</feature>
<keyword evidence="3" id="KW-1185">Reference proteome</keyword>
<name>A0A285UM02_9BACL</name>
<keyword evidence="1" id="KW-1133">Transmembrane helix</keyword>
<evidence type="ECO:0000256" key="1">
    <source>
        <dbReference type="SAM" id="Phobius"/>
    </source>
</evidence>
<evidence type="ECO:0000313" key="2">
    <source>
        <dbReference type="EMBL" id="SOC42428.1"/>
    </source>
</evidence>
<protein>
    <recommendedName>
        <fullName evidence="4">ABC-2 family transporter</fullName>
    </recommendedName>
</protein>
<feature type="transmembrane region" description="Helical" evidence="1">
    <location>
        <begin position="23"/>
        <end position="42"/>
    </location>
</feature>
<keyword evidence="1" id="KW-0472">Membrane</keyword>
<dbReference type="Proteomes" id="UP000219252">
    <property type="component" value="Unassembled WGS sequence"/>
</dbReference>
<reference evidence="3" key="1">
    <citation type="submission" date="2017-08" db="EMBL/GenBank/DDBJ databases">
        <authorList>
            <person name="Varghese N."/>
            <person name="Submissions S."/>
        </authorList>
    </citation>
    <scope>NUCLEOTIDE SEQUENCE [LARGE SCALE GENOMIC DNA]</scope>
    <source>
        <strain evidence="3">JC23</strain>
    </source>
</reference>
<dbReference type="RefSeq" id="WP_170949508.1">
    <property type="nucleotide sequence ID" value="NZ_OBQC01000012.1"/>
</dbReference>
<keyword evidence="1" id="KW-0812">Transmembrane</keyword>